<proteinExistence type="predicted"/>
<sequence length="53" mass="5761">MCVETQAWPAIDAHHPCALQAAIFHILDDICQCPLLIYLDNLGIQASLQPSAS</sequence>
<dbReference type="Proteomes" id="UP000015106">
    <property type="component" value="Chromosome 1"/>
</dbReference>
<keyword evidence="2" id="KW-1185">Reference proteome</keyword>
<dbReference type="EnsemblPlants" id="TuG1812G0100001486.01.T01">
    <property type="protein sequence ID" value="TuG1812G0100001486.01.T01"/>
    <property type="gene ID" value="TuG1812G0100001486.01"/>
</dbReference>
<dbReference type="AlphaFoldDB" id="A0A8R7JXY0"/>
<name>A0A8R7JXY0_TRIUA</name>
<reference evidence="2" key="1">
    <citation type="journal article" date="2013" name="Nature">
        <title>Draft genome of the wheat A-genome progenitor Triticum urartu.</title>
        <authorList>
            <person name="Ling H.Q."/>
            <person name="Zhao S."/>
            <person name="Liu D."/>
            <person name="Wang J."/>
            <person name="Sun H."/>
            <person name="Zhang C."/>
            <person name="Fan H."/>
            <person name="Li D."/>
            <person name="Dong L."/>
            <person name="Tao Y."/>
            <person name="Gao C."/>
            <person name="Wu H."/>
            <person name="Li Y."/>
            <person name="Cui Y."/>
            <person name="Guo X."/>
            <person name="Zheng S."/>
            <person name="Wang B."/>
            <person name="Yu K."/>
            <person name="Liang Q."/>
            <person name="Yang W."/>
            <person name="Lou X."/>
            <person name="Chen J."/>
            <person name="Feng M."/>
            <person name="Jian J."/>
            <person name="Zhang X."/>
            <person name="Luo G."/>
            <person name="Jiang Y."/>
            <person name="Liu J."/>
            <person name="Wang Z."/>
            <person name="Sha Y."/>
            <person name="Zhang B."/>
            <person name="Wu H."/>
            <person name="Tang D."/>
            <person name="Shen Q."/>
            <person name="Xue P."/>
            <person name="Zou S."/>
            <person name="Wang X."/>
            <person name="Liu X."/>
            <person name="Wang F."/>
            <person name="Yang Y."/>
            <person name="An X."/>
            <person name="Dong Z."/>
            <person name="Zhang K."/>
            <person name="Zhang X."/>
            <person name="Luo M.C."/>
            <person name="Dvorak J."/>
            <person name="Tong Y."/>
            <person name="Wang J."/>
            <person name="Yang H."/>
            <person name="Li Z."/>
            <person name="Wang D."/>
            <person name="Zhang A."/>
            <person name="Wang J."/>
        </authorList>
    </citation>
    <scope>NUCLEOTIDE SEQUENCE</scope>
    <source>
        <strain evidence="2">cv. G1812</strain>
    </source>
</reference>
<evidence type="ECO:0000313" key="1">
    <source>
        <dbReference type="EnsemblPlants" id="TuG1812G0100001486.01.T01"/>
    </source>
</evidence>
<dbReference type="Gramene" id="TuG1812G0100001486.01.T01">
    <property type="protein sequence ID" value="TuG1812G0100001486.01.T01"/>
    <property type="gene ID" value="TuG1812G0100001486.01"/>
</dbReference>
<evidence type="ECO:0000313" key="2">
    <source>
        <dbReference type="Proteomes" id="UP000015106"/>
    </source>
</evidence>
<protein>
    <submittedName>
        <fullName evidence="1">Uncharacterized protein</fullName>
    </submittedName>
</protein>
<reference evidence="1" key="2">
    <citation type="submission" date="2018-03" db="EMBL/GenBank/DDBJ databases">
        <title>The Triticum urartu genome reveals the dynamic nature of wheat genome evolution.</title>
        <authorList>
            <person name="Ling H."/>
            <person name="Ma B."/>
            <person name="Shi X."/>
            <person name="Liu H."/>
            <person name="Dong L."/>
            <person name="Sun H."/>
            <person name="Cao Y."/>
            <person name="Gao Q."/>
            <person name="Zheng S."/>
            <person name="Li Y."/>
            <person name="Yu Y."/>
            <person name="Du H."/>
            <person name="Qi M."/>
            <person name="Li Y."/>
            <person name="Yu H."/>
            <person name="Cui Y."/>
            <person name="Wang N."/>
            <person name="Chen C."/>
            <person name="Wu H."/>
            <person name="Zhao Y."/>
            <person name="Zhang J."/>
            <person name="Li Y."/>
            <person name="Zhou W."/>
            <person name="Zhang B."/>
            <person name="Hu W."/>
            <person name="Eijk M."/>
            <person name="Tang J."/>
            <person name="Witsenboer H."/>
            <person name="Zhao S."/>
            <person name="Li Z."/>
            <person name="Zhang A."/>
            <person name="Wang D."/>
            <person name="Liang C."/>
        </authorList>
    </citation>
    <scope>NUCLEOTIDE SEQUENCE [LARGE SCALE GENOMIC DNA]</scope>
    <source>
        <strain evidence="1">cv. G1812</strain>
    </source>
</reference>
<accession>A0A8R7JXY0</accession>
<reference evidence="1" key="3">
    <citation type="submission" date="2022-06" db="UniProtKB">
        <authorList>
            <consortium name="EnsemblPlants"/>
        </authorList>
    </citation>
    <scope>IDENTIFICATION</scope>
</reference>
<organism evidence="1 2">
    <name type="scientific">Triticum urartu</name>
    <name type="common">Red wild einkorn</name>
    <name type="synonym">Crithodium urartu</name>
    <dbReference type="NCBI Taxonomy" id="4572"/>
    <lineage>
        <taxon>Eukaryota</taxon>
        <taxon>Viridiplantae</taxon>
        <taxon>Streptophyta</taxon>
        <taxon>Embryophyta</taxon>
        <taxon>Tracheophyta</taxon>
        <taxon>Spermatophyta</taxon>
        <taxon>Magnoliopsida</taxon>
        <taxon>Liliopsida</taxon>
        <taxon>Poales</taxon>
        <taxon>Poaceae</taxon>
        <taxon>BOP clade</taxon>
        <taxon>Pooideae</taxon>
        <taxon>Triticodae</taxon>
        <taxon>Triticeae</taxon>
        <taxon>Triticinae</taxon>
        <taxon>Triticum</taxon>
    </lineage>
</organism>